<keyword evidence="2" id="KW-1185">Reference proteome</keyword>
<dbReference type="Pfam" id="PF21716">
    <property type="entry name" value="dnstrm_HI1420"/>
    <property type="match status" value="1"/>
</dbReference>
<dbReference type="AlphaFoldDB" id="A0A2S6ZDT1"/>
<dbReference type="EMBL" id="MIGX01000058">
    <property type="protein sequence ID" value="PPT90435.1"/>
    <property type="molecule type" value="Genomic_DNA"/>
</dbReference>
<comment type="caution">
    <text evidence="1">The sequence shown here is derived from an EMBL/GenBank/DDBJ whole genome shotgun (WGS) entry which is preliminary data.</text>
</comment>
<dbReference type="InterPro" id="IPR014057">
    <property type="entry name" value="HI1420"/>
</dbReference>
<evidence type="ECO:0000313" key="2">
    <source>
        <dbReference type="Proteomes" id="UP000239898"/>
    </source>
</evidence>
<accession>A0A2S6ZDT1</accession>
<dbReference type="GO" id="GO:0003677">
    <property type="term" value="F:DNA binding"/>
    <property type="evidence" value="ECO:0007669"/>
    <property type="project" value="InterPro"/>
</dbReference>
<dbReference type="RefSeq" id="WP_128420728.1">
    <property type="nucleotide sequence ID" value="NZ_CP049017.1"/>
</dbReference>
<dbReference type="SUPFAM" id="SSF47413">
    <property type="entry name" value="lambda repressor-like DNA-binding domains"/>
    <property type="match status" value="1"/>
</dbReference>
<evidence type="ECO:0000313" key="1">
    <source>
        <dbReference type="EMBL" id="PPT90435.1"/>
    </source>
</evidence>
<reference evidence="1 2" key="1">
    <citation type="submission" date="2016-08" db="EMBL/GenBank/DDBJ databases">
        <title>Evolution of the type three secretion system and type three effector repertoires in Xanthomonas.</title>
        <authorList>
            <person name="Merda D."/>
            <person name="Briand M."/>
            <person name="Bosis E."/>
            <person name="Rousseau C."/>
            <person name="Portier P."/>
            <person name="Jacques M.-A."/>
            <person name="Fischer-Le Saux M."/>
        </authorList>
    </citation>
    <scope>NUCLEOTIDE SEQUENCE [LARGE SCALE GENOMIC DNA]</scope>
    <source>
        <strain evidence="1 2">CFBP 4691</strain>
    </source>
</reference>
<dbReference type="OrthoDB" id="9798416at2"/>
<organism evidence="1 2">
    <name type="scientific">Xanthomonas theicola</name>
    <dbReference type="NCBI Taxonomy" id="56464"/>
    <lineage>
        <taxon>Bacteria</taxon>
        <taxon>Pseudomonadati</taxon>
        <taxon>Pseudomonadota</taxon>
        <taxon>Gammaproteobacteria</taxon>
        <taxon>Lysobacterales</taxon>
        <taxon>Lysobacteraceae</taxon>
        <taxon>Xanthomonas</taxon>
    </lineage>
</organism>
<sequence length="98" mass="10519">MSKTKTIPFDPAEYLTDDEALATYLTQALAADDVAHFQEALQTVARARGMSQIAEAAGLGRESLYKALKPGTQPRFDTVQRVLAAVGVRLSVEPVKAA</sequence>
<dbReference type="PANTHER" id="PTHR40275:SF1">
    <property type="entry name" value="SSL7038 PROTEIN"/>
    <property type="match status" value="1"/>
</dbReference>
<gene>
    <name evidence="1" type="ORF">XthCFBP4691_12500</name>
</gene>
<dbReference type="Proteomes" id="UP000239898">
    <property type="component" value="Unassembled WGS sequence"/>
</dbReference>
<dbReference type="NCBIfam" id="TIGR02684">
    <property type="entry name" value="dnstrm_HI1420"/>
    <property type="match status" value="1"/>
</dbReference>
<name>A0A2S6ZDT1_9XANT</name>
<proteinExistence type="predicted"/>
<protein>
    <submittedName>
        <fullName evidence="1">Putative addiction module antidote protein</fullName>
    </submittedName>
</protein>
<dbReference type="PANTHER" id="PTHR40275">
    <property type="entry name" value="SSL7038 PROTEIN"/>
    <property type="match status" value="1"/>
</dbReference>
<dbReference type="InterPro" id="IPR010982">
    <property type="entry name" value="Lambda_DNA-bd_dom_sf"/>
</dbReference>